<proteinExistence type="predicted"/>
<keyword evidence="1" id="KW-0802">TPR repeat</keyword>
<evidence type="ECO:0000256" key="2">
    <source>
        <dbReference type="SAM" id="MobiDB-lite"/>
    </source>
</evidence>
<dbReference type="RefSeq" id="WP_155036944.1">
    <property type="nucleotide sequence ID" value="NZ_JAYMMG010000013.1"/>
</dbReference>
<evidence type="ECO:0000256" key="1">
    <source>
        <dbReference type="PROSITE-ProRule" id="PRU00339"/>
    </source>
</evidence>
<feature type="region of interest" description="Disordered" evidence="2">
    <location>
        <begin position="1"/>
        <end position="20"/>
    </location>
</feature>
<keyword evidence="3" id="KW-1133">Transmembrane helix</keyword>
<evidence type="ECO:0000313" key="4">
    <source>
        <dbReference type="EMBL" id="MTH30977.1"/>
    </source>
</evidence>
<keyword evidence="3" id="KW-0472">Membrane</keyword>
<keyword evidence="3" id="KW-0812">Transmembrane</keyword>
<feature type="repeat" description="TPR" evidence="1">
    <location>
        <begin position="177"/>
        <end position="210"/>
    </location>
</feature>
<keyword evidence="5" id="KW-1185">Reference proteome</keyword>
<gene>
    <name evidence="4" type="ORF">GJV77_13950</name>
</gene>
<dbReference type="Proteomes" id="UP000488936">
    <property type="component" value="Unassembled WGS sequence"/>
</dbReference>
<name>A0A7K1GQ38_9FLAO</name>
<comment type="caution">
    <text evidence="4">The sequence shown here is derived from an EMBL/GenBank/DDBJ whole genome shotgun (WGS) entry which is preliminary data.</text>
</comment>
<dbReference type="Pfam" id="PF13432">
    <property type="entry name" value="TPR_16"/>
    <property type="match status" value="1"/>
</dbReference>
<feature type="transmembrane region" description="Helical" evidence="3">
    <location>
        <begin position="60"/>
        <end position="78"/>
    </location>
</feature>
<evidence type="ECO:0000256" key="3">
    <source>
        <dbReference type="SAM" id="Phobius"/>
    </source>
</evidence>
<dbReference type="Gene3D" id="1.25.40.10">
    <property type="entry name" value="Tetratricopeptide repeat domain"/>
    <property type="match status" value="1"/>
</dbReference>
<dbReference type="EMBL" id="WMJY01000053">
    <property type="protein sequence ID" value="MTH30977.1"/>
    <property type="molecule type" value="Genomic_DNA"/>
</dbReference>
<dbReference type="SUPFAM" id="SSF48452">
    <property type="entry name" value="TPR-like"/>
    <property type="match status" value="1"/>
</dbReference>
<dbReference type="AlphaFoldDB" id="A0A7K1GQ38"/>
<dbReference type="SMART" id="SM00028">
    <property type="entry name" value="TPR"/>
    <property type="match status" value="2"/>
</dbReference>
<sequence length="261" mass="28283">MATYNKRGYKAPKPKDEETGNEFDQYANVEAGDSATAEVFNSLDQSANRVEGWVARNSKAIFGVVGAVALVTLGYVGYGKFVVEPKNEEAAEQLTQAQSYYVEALNNPTDKIKNFELALEGGEGKLGALGVIENYKGTDAANLAEYYAGVAYLQQNKFQDAINHLNNFKSKDALINALAIGAIGDAFSELGQKEDALDYYKKAVASNTNDLTTPRFLNKAGIIALELGKKEEALKFFTEIKNNYMGSPESAVVDAMIGKAQ</sequence>
<dbReference type="InterPro" id="IPR019734">
    <property type="entry name" value="TPR_rpt"/>
</dbReference>
<organism evidence="4 5">
    <name type="scientific">Myroides pelagicus</name>
    <dbReference type="NCBI Taxonomy" id="270914"/>
    <lineage>
        <taxon>Bacteria</taxon>
        <taxon>Pseudomonadati</taxon>
        <taxon>Bacteroidota</taxon>
        <taxon>Flavobacteriia</taxon>
        <taxon>Flavobacteriales</taxon>
        <taxon>Flavobacteriaceae</taxon>
        <taxon>Myroides</taxon>
    </lineage>
</organism>
<evidence type="ECO:0000313" key="5">
    <source>
        <dbReference type="Proteomes" id="UP000488936"/>
    </source>
</evidence>
<reference evidence="4 5" key="1">
    <citation type="journal article" date="2006" name="Int. J. Syst. Evol. Microbiol.">
        <title>Myroides pelagicus sp. nov., isolated from seawater in Thailand.</title>
        <authorList>
            <person name="Yoon J."/>
            <person name="Maneerat S."/>
            <person name="Kawai F."/>
            <person name="Yokota A."/>
        </authorList>
    </citation>
    <scope>NUCLEOTIDE SEQUENCE [LARGE SCALE GENOMIC DNA]</scope>
    <source>
        <strain evidence="4 5">SM1T</strain>
    </source>
</reference>
<protein>
    <submittedName>
        <fullName evidence="4">Tetratricopeptide repeat protein</fullName>
    </submittedName>
</protein>
<accession>A0A7K1GQ38</accession>
<dbReference type="Pfam" id="PF13174">
    <property type="entry name" value="TPR_6"/>
    <property type="match status" value="1"/>
</dbReference>
<dbReference type="PROSITE" id="PS50005">
    <property type="entry name" value="TPR"/>
    <property type="match status" value="1"/>
</dbReference>
<dbReference type="OrthoDB" id="9808622at2"/>
<dbReference type="InterPro" id="IPR011990">
    <property type="entry name" value="TPR-like_helical_dom_sf"/>
</dbReference>